<dbReference type="EMBL" id="JAULSV010000005">
    <property type="protein sequence ID" value="KAK0643366.1"/>
    <property type="molecule type" value="Genomic_DNA"/>
</dbReference>
<gene>
    <name evidence="1" type="ORF">B0T16DRAFT_180697</name>
</gene>
<keyword evidence="2" id="KW-1185">Reference proteome</keyword>
<accession>A0AA39XZW5</accession>
<protein>
    <submittedName>
        <fullName evidence="1">Uncharacterized protein</fullName>
    </submittedName>
</protein>
<sequence>MKQHKIHNPSGYLLTVIDCSGVLGQTEFLTGDARLHRQPTSPCPAIVYTATRISTDWDLAYGISCHPEQLQLHMATKTNDSGVPSQSVFSLCFKNAMPQALEKFPESIVPSGRYAGQNAKERPLLCHVQPHRNRLPPALKPHLVMRQPWVLLIHVVVHKTPPCSSIVVLIGYRQTEVAVADVKIPPYQPLYPLFSLLPPPPSCLLSPFRQSPLSLKENGKTK</sequence>
<evidence type="ECO:0000313" key="2">
    <source>
        <dbReference type="Proteomes" id="UP001174936"/>
    </source>
</evidence>
<evidence type="ECO:0000313" key="1">
    <source>
        <dbReference type="EMBL" id="KAK0643366.1"/>
    </source>
</evidence>
<reference evidence="1" key="1">
    <citation type="submission" date="2023-06" db="EMBL/GenBank/DDBJ databases">
        <title>Genome-scale phylogeny and comparative genomics of the fungal order Sordariales.</title>
        <authorList>
            <consortium name="Lawrence Berkeley National Laboratory"/>
            <person name="Hensen N."/>
            <person name="Bonometti L."/>
            <person name="Westerberg I."/>
            <person name="Brannstrom I.O."/>
            <person name="Guillou S."/>
            <person name="Cros-Aarteil S."/>
            <person name="Calhoun S."/>
            <person name="Haridas S."/>
            <person name="Kuo A."/>
            <person name="Mondo S."/>
            <person name="Pangilinan J."/>
            <person name="Riley R."/>
            <person name="Labutti K."/>
            <person name="Andreopoulos B."/>
            <person name="Lipzen A."/>
            <person name="Chen C."/>
            <person name="Yanf M."/>
            <person name="Daum C."/>
            <person name="Ng V."/>
            <person name="Clum A."/>
            <person name="Steindorff A."/>
            <person name="Ohm R."/>
            <person name="Martin F."/>
            <person name="Silar P."/>
            <person name="Natvig D."/>
            <person name="Lalanne C."/>
            <person name="Gautier V."/>
            <person name="Ament-Velasquez S.L."/>
            <person name="Kruys A."/>
            <person name="Hutchinson M.I."/>
            <person name="Powell A.J."/>
            <person name="Barry K."/>
            <person name="Miller A.N."/>
            <person name="Grigoriev I.V."/>
            <person name="Debuchy R."/>
            <person name="Gladieux P."/>
            <person name="Thoren M.H."/>
            <person name="Johannesson H."/>
        </authorList>
    </citation>
    <scope>NUCLEOTIDE SEQUENCE</scope>
    <source>
        <strain evidence="1">SMH2532-1</strain>
    </source>
</reference>
<proteinExistence type="predicted"/>
<name>A0AA39XZW5_9PEZI</name>
<comment type="caution">
    <text evidence="1">The sequence shown here is derived from an EMBL/GenBank/DDBJ whole genome shotgun (WGS) entry which is preliminary data.</text>
</comment>
<dbReference type="AlphaFoldDB" id="A0AA39XZW5"/>
<organism evidence="1 2">
    <name type="scientific">Cercophora newfieldiana</name>
    <dbReference type="NCBI Taxonomy" id="92897"/>
    <lineage>
        <taxon>Eukaryota</taxon>
        <taxon>Fungi</taxon>
        <taxon>Dikarya</taxon>
        <taxon>Ascomycota</taxon>
        <taxon>Pezizomycotina</taxon>
        <taxon>Sordariomycetes</taxon>
        <taxon>Sordariomycetidae</taxon>
        <taxon>Sordariales</taxon>
        <taxon>Lasiosphaeriaceae</taxon>
        <taxon>Cercophora</taxon>
    </lineage>
</organism>
<dbReference type="Proteomes" id="UP001174936">
    <property type="component" value="Unassembled WGS sequence"/>
</dbReference>